<feature type="transmembrane region" description="Helical" evidence="1">
    <location>
        <begin position="44"/>
        <end position="60"/>
    </location>
</feature>
<feature type="transmembrane region" description="Helical" evidence="1">
    <location>
        <begin position="81"/>
        <end position="100"/>
    </location>
</feature>
<feature type="transmembrane region" description="Helical" evidence="1">
    <location>
        <begin position="156"/>
        <end position="175"/>
    </location>
</feature>
<name>A0ABN2NL60_9PSEU</name>
<dbReference type="RefSeq" id="WP_344425761.1">
    <property type="nucleotide sequence ID" value="NZ_BAAAQK010000027.1"/>
</dbReference>
<reference evidence="2 3" key="1">
    <citation type="journal article" date="2019" name="Int. J. Syst. Evol. Microbiol.">
        <title>The Global Catalogue of Microorganisms (GCM) 10K type strain sequencing project: providing services to taxonomists for standard genome sequencing and annotation.</title>
        <authorList>
            <consortium name="The Broad Institute Genomics Platform"/>
            <consortium name="The Broad Institute Genome Sequencing Center for Infectious Disease"/>
            <person name="Wu L."/>
            <person name="Ma J."/>
        </authorList>
    </citation>
    <scope>NUCLEOTIDE SEQUENCE [LARGE SCALE GENOMIC DNA]</scope>
    <source>
        <strain evidence="2 3">JCM 16009</strain>
    </source>
</reference>
<dbReference type="Proteomes" id="UP001500449">
    <property type="component" value="Unassembled WGS sequence"/>
</dbReference>
<feature type="transmembrane region" description="Helical" evidence="1">
    <location>
        <begin position="106"/>
        <end position="124"/>
    </location>
</feature>
<evidence type="ECO:0000313" key="2">
    <source>
        <dbReference type="EMBL" id="GAA1874126.1"/>
    </source>
</evidence>
<keyword evidence="3" id="KW-1185">Reference proteome</keyword>
<evidence type="ECO:0000313" key="3">
    <source>
        <dbReference type="Proteomes" id="UP001500449"/>
    </source>
</evidence>
<keyword evidence="1" id="KW-0472">Membrane</keyword>
<organism evidence="2 3">
    <name type="scientific">Pseudonocardia ailaonensis</name>
    <dbReference type="NCBI Taxonomy" id="367279"/>
    <lineage>
        <taxon>Bacteria</taxon>
        <taxon>Bacillati</taxon>
        <taxon>Actinomycetota</taxon>
        <taxon>Actinomycetes</taxon>
        <taxon>Pseudonocardiales</taxon>
        <taxon>Pseudonocardiaceae</taxon>
        <taxon>Pseudonocardia</taxon>
    </lineage>
</organism>
<proteinExistence type="predicted"/>
<sequence length="190" mass="19196">MSRTVRARIPEPRAGIPLPQLEILLGGAAWVAGALGLGTGGGTLIMALGLLVTGWAFVSLRRRHGLGARLDGRLRLRVFRLGIGVLVVLVALGIVLPLIGNGWGELTVPLGVAVVGAALFPLSTTLGERSFVAVGGLLVVIGAIGALLALNTAGTATPLGVVGFGSAAVLWAAAARRLGVVGELRARVGR</sequence>
<protein>
    <submittedName>
        <fullName evidence="2">Uncharacterized protein</fullName>
    </submittedName>
</protein>
<comment type="caution">
    <text evidence="2">The sequence shown here is derived from an EMBL/GenBank/DDBJ whole genome shotgun (WGS) entry which is preliminary data.</text>
</comment>
<evidence type="ECO:0000256" key="1">
    <source>
        <dbReference type="SAM" id="Phobius"/>
    </source>
</evidence>
<feature type="transmembrane region" description="Helical" evidence="1">
    <location>
        <begin position="131"/>
        <end position="150"/>
    </location>
</feature>
<keyword evidence="1" id="KW-0812">Transmembrane</keyword>
<dbReference type="EMBL" id="BAAAQK010000027">
    <property type="protein sequence ID" value="GAA1874126.1"/>
    <property type="molecule type" value="Genomic_DNA"/>
</dbReference>
<keyword evidence="1" id="KW-1133">Transmembrane helix</keyword>
<accession>A0ABN2NL60</accession>
<gene>
    <name evidence="2" type="ORF">GCM10009836_63960</name>
</gene>